<proteinExistence type="inferred from homology"/>
<evidence type="ECO:0000256" key="3">
    <source>
        <dbReference type="ARBA" id="ARBA00022801"/>
    </source>
</evidence>
<dbReference type="Proteomes" id="UP001178662">
    <property type="component" value="Chromosome"/>
</dbReference>
<dbReference type="Pfam" id="PF08239">
    <property type="entry name" value="SH3_3"/>
    <property type="match status" value="1"/>
</dbReference>
<dbReference type="Gene3D" id="2.30.30.40">
    <property type="entry name" value="SH3 Domains"/>
    <property type="match status" value="1"/>
</dbReference>
<dbReference type="PANTHER" id="PTHR47053">
    <property type="entry name" value="MUREIN DD-ENDOPEPTIDASE MEPH-RELATED"/>
    <property type="match status" value="1"/>
</dbReference>
<feature type="region of interest" description="Disordered" evidence="5">
    <location>
        <begin position="97"/>
        <end position="131"/>
    </location>
</feature>
<dbReference type="GO" id="GO:0006508">
    <property type="term" value="P:proteolysis"/>
    <property type="evidence" value="ECO:0007669"/>
    <property type="project" value="UniProtKB-KW"/>
</dbReference>
<feature type="compositionally biased region" description="Pro residues" evidence="5">
    <location>
        <begin position="109"/>
        <end position="127"/>
    </location>
</feature>
<feature type="domain" description="SH3b" evidence="7">
    <location>
        <begin position="30"/>
        <end position="97"/>
    </location>
</feature>
<dbReference type="GO" id="GO:0008234">
    <property type="term" value="F:cysteine-type peptidase activity"/>
    <property type="evidence" value="ECO:0007669"/>
    <property type="project" value="UniProtKB-KW"/>
</dbReference>
<sequence>MRRGIGFVALLLFLTTVGSSFVGASSVAAATTGTVKIISSVNFRTGPSTSSSSIRFLKKSESATLVEKTNAYWLKVKDLNGVVGYVSTSSKYVQVTYPSGSSSSTTKPAPKPAPKPTPVPTPAPSPTPTTSQQVEAVIAAGMRYLGTPYEYGSNRNTTATFDCSDFVRQAFKDALKIVLPASSKSQGTFVRSNSAVQTDWHSLKRGDLMFFMSYKGTSASLYKNKQPLKETITHVGIYLGNGQVLHTYSKASGGVRVDNISGKHWEYRFLYGGSAL</sequence>
<dbReference type="InterPro" id="IPR038765">
    <property type="entry name" value="Papain-like_cys_pep_sf"/>
</dbReference>
<name>A0AA95EXJ2_9BACL</name>
<comment type="similarity">
    <text evidence="1">Belongs to the peptidase C40 family.</text>
</comment>
<keyword evidence="6" id="KW-0732">Signal</keyword>
<feature type="domain" description="NlpC/P60" evidence="8">
    <location>
        <begin position="131"/>
        <end position="276"/>
    </location>
</feature>
<dbReference type="InterPro" id="IPR000064">
    <property type="entry name" value="NLP_P60_dom"/>
</dbReference>
<dbReference type="SUPFAM" id="SSF54001">
    <property type="entry name" value="Cysteine proteinases"/>
    <property type="match status" value="1"/>
</dbReference>
<dbReference type="EMBL" id="CP119317">
    <property type="protein sequence ID" value="WEK54899.1"/>
    <property type="molecule type" value="Genomic_DNA"/>
</dbReference>
<reference evidence="9" key="1">
    <citation type="submission" date="2023-03" db="EMBL/GenBank/DDBJ databases">
        <title>Andean soil-derived lignocellulolytic bacterial consortium as a source of novel taxa and putative plastic-active enzymes.</title>
        <authorList>
            <person name="Diaz-Garcia L."/>
            <person name="Chuvochina M."/>
            <person name="Feuerriegel G."/>
            <person name="Bunk B."/>
            <person name="Sproer C."/>
            <person name="Streit W.R."/>
            <person name="Rodriguez L.M."/>
            <person name="Overmann J."/>
            <person name="Jimenez D.J."/>
        </authorList>
    </citation>
    <scope>NUCLEOTIDE SEQUENCE</scope>
    <source>
        <strain evidence="9">MAG 2441</strain>
    </source>
</reference>
<dbReference type="PANTHER" id="PTHR47053:SF1">
    <property type="entry name" value="MUREIN DD-ENDOPEPTIDASE MEPH-RELATED"/>
    <property type="match status" value="1"/>
</dbReference>
<evidence type="ECO:0000313" key="9">
    <source>
        <dbReference type="EMBL" id="WEK54899.1"/>
    </source>
</evidence>
<gene>
    <name evidence="9" type="ORF">P0Y55_02115</name>
</gene>
<dbReference type="PROSITE" id="PS51781">
    <property type="entry name" value="SH3B"/>
    <property type="match status" value="1"/>
</dbReference>
<evidence type="ECO:0000256" key="2">
    <source>
        <dbReference type="ARBA" id="ARBA00022670"/>
    </source>
</evidence>
<evidence type="ECO:0000259" key="8">
    <source>
        <dbReference type="PROSITE" id="PS51935"/>
    </source>
</evidence>
<dbReference type="InterPro" id="IPR051202">
    <property type="entry name" value="Peptidase_C40"/>
</dbReference>
<evidence type="ECO:0000256" key="1">
    <source>
        <dbReference type="ARBA" id="ARBA00007074"/>
    </source>
</evidence>
<evidence type="ECO:0000256" key="4">
    <source>
        <dbReference type="ARBA" id="ARBA00022807"/>
    </source>
</evidence>
<feature type="signal peptide" evidence="6">
    <location>
        <begin position="1"/>
        <end position="24"/>
    </location>
</feature>
<protein>
    <submittedName>
        <fullName evidence="9">SH3 domain-containing C40 family peptidase</fullName>
    </submittedName>
</protein>
<dbReference type="AlphaFoldDB" id="A0AA95EXJ2"/>
<evidence type="ECO:0000259" key="7">
    <source>
        <dbReference type="PROSITE" id="PS51781"/>
    </source>
</evidence>
<evidence type="ECO:0000256" key="5">
    <source>
        <dbReference type="SAM" id="MobiDB-lite"/>
    </source>
</evidence>
<keyword evidence="4" id="KW-0788">Thiol protease</keyword>
<feature type="compositionally biased region" description="Low complexity" evidence="5">
    <location>
        <begin position="98"/>
        <end position="108"/>
    </location>
</feature>
<accession>A0AA95EXJ2</accession>
<dbReference type="SMART" id="SM00287">
    <property type="entry name" value="SH3b"/>
    <property type="match status" value="1"/>
</dbReference>
<keyword evidence="2" id="KW-0645">Protease</keyword>
<feature type="chain" id="PRO_5041686670" evidence="6">
    <location>
        <begin position="25"/>
        <end position="276"/>
    </location>
</feature>
<dbReference type="InterPro" id="IPR003646">
    <property type="entry name" value="SH3-like_bac-type"/>
</dbReference>
<evidence type="ECO:0000313" key="10">
    <source>
        <dbReference type="Proteomes" id="UP001178662"/>
    </source>
</evidence>
<evidence type="ECO:0000256" key="6">
    <source>
        <dbReference type="SAM" id="SignalP"/>
    </source>
</evidence>
<organism evidence="9 10">
    <name type="scientific">Candidatus Cohnella colombiensis</name>
    <dbReference type="NCBI Taxonomy" id="3121368"/>
    <lineage>
        <taxon>Bacteria</taxon>
        <taxon>Bacillati</taxon>
        <taxon>Bacillota</taxon>
        <taxon>Bacilli</taxon>
        <taxon>Bacillales</taxon>
        <taxon>Paenibacillaceae</taxon>
        <taxon>Cohnella</taxon>
    </lineage>
</organism>
<keyword evidence="3" id="KW-0378">Hydrolase</keyword>
<dbReference type="Gene3D" id="3.90.1720.10">
    <property type="entry name" value="endopeptidase domain like (from Nostoc punctiforme)"/>
    <property type="match status" value="1"/>
</dbReference>
<dbReference type="PROSITE" id="PS51935">
    <property type="entry name" value="NLPC_P60"/>
    <property type="match status" value="1"/>
</dbReference>
<dbReference type="Pfam" id="PF00877">
    <property type="entry name" value="NLPC_P60"/>
    <property type="match status" value="1"/>
</dbReference>
<keyword evidence="10" id="KW-1185">Reference proteome</keyword>